<dbReference type="InterPro" id="IPR003038">
    <property type="entry name" value="DAD/Ost2"/>
</dbReference>
<reference evidence="9 10" key="1">
    <citation type="journal article" date="2019" name="Sci. Rep.">
        <title>Comparative genomics of chytrid fungi reveal insights into the obligate biotrophic and pathogenic lifestyle of Synchytrium endobioticum.</title>
        <authorList>
            <person name="van de Vossenberg B.T.L.H."/>
            <person name="Warris S."/>
            <person name="Nguyen H.D.T."/>
            <person name="van Gent-Pelzer M.P.E."/>
            <person name="Joly D.L."/>
            <person name="van de Geest H.C."/>
            <person name="Bonants P.J.M."/>
            <person name="Smith D.S."/>
            <person name="Levesque C.A."/>
            <person name="van der Lee T.A.J."/>
        </authorList>
    </citation>
    <scope>NUCLEOTIDE SEQUENCE [LARGE SCALE GENOMIC DNA]</scope>
    <source>
        <strain evidence="9 10">CBS 809.83</strain>
    </source>
</reference>
<comment type="subcellular location">
    <subcellularLocation>
        <location evidence="1 8">Endoplasmic reticulum membrane</location>
        <topology evidence="1 8">Multi-pass membrane protein</topology>
    </subcellularLocation>
</comment>
<comment type="subunit">
    <text evidence="8">Component of the oligosaccharyltransferase (OST) complex.</text>
</comment>
<evidence type="ECO:0000313" key="9">
    <source>
        <dbReference type="EMBL" id="TPX60550.1"/>
    </source>
</evidence>
<dbReference type="PIRSF" id="PIRSF005588">
    <property type="entry name" value="DAD"/>
    <property type="match status" value="1"/>
</dbReference>
<gene>
    <name evidence="9" type="primary">STT3</name>
    <name evidence="9" type="ORF">PhCBS80983_g01700</name>
</gene>
<keyword evidence="9" id="KW-0808">Transferase</keyword>
<feature type="transmembrane region" description="Helical" evidence="8">
    <location>
        <begin position="118"/>
        <end position="137"/>
    </location>
</feature>
<keyword evidence="4 8" id="KW-0812">Transmembrane</keyword>
<keyword evidence="7 8" id="KW-0472">Membrane</keyword>
<name>A0A507EBZ0_9FUNG</name>
<evidence type="ECO:0000256" key="3">
    <source>
        <dbReference type="ARBA" id="ARBA00009386"/>
    </source>
</evidence>
<proteinExistence type="inferred from homology"/>
<dbReference type="EMBL" id="QEAQ01000014">
    <property type="protein sequence ID" value="TPX60550.1"/>
    <property type="molecule type" value="Genomic_DNA"/>
</dbReference>
<dbReference type="GO" id="GO:0008250">
    <property type="term" value="C:oligosaccharyltransferase complex"/>
    <property type="evidence" value="ECO:0007669"/>
    <property type="project" value="InterPro"/>
</dbReference>
<protein>
    <recommendedName>
        <fullName evidence="8">Dolichyl-diphosphooligosaccharide--protein glycosyltransferase subunit OST2</fullName>
        <shortName evidence="8">Oligosaccharyl transferase subunit OST2</shortName>
    </recommendedName>
</protein>
<keyword evidence="10" id="KW-1185">Reference proteome</keyword>
<dbReference type="Proteomes" id="UP000318582">
    <property type="component" value="Unassembled WGS sequence"/>
</dbReference>
<evidence type="ECO:0000256" key="2">
    <source>
        <dbReference type="ARBA" id="ARBA00004922"/>
    </source>
</evidence>
<dbReference type="Pfam" id="PF02109">
    <property type="entry name" value="DAD"/>
    <property type="match status" value="1"/>
</dbReference>
<dbReference type="GO" id="GO:0006487">
    <property type="term" value="P:protein N-linked glycosylation"/>
    <property type="evidence" value="ECO:0007669"/>
    <property type="project" value="TreeGrafter"/>
</dbReference>
<evidence type="ECO:0000256" key="8">
    <source>
        <dbReference type="RuleBase" id="RU361136"/>
    </source>
</evidence>
<dbReference type="PANTHER" id="PTHR10705:SF0">
    <property type="entry name" value="DOLICHYL-DIPHOSPHOOLIGOSACCHARIDE--PROTEIN GLYCOSYLTRANSFERASE SUBUNIT DAD1"/>
    <property type="match status" value="1"/>
</dbReference>
<organism evidence="9 10">
    <name type="scientific">Powellomyces hirtus</name>
    <dbReference type="NCBI Taxonomy" id="109895"/>
    <lineage>
        <taxon>Eukaryota</taxon>
        <taxon>Fungi</taxon>
        <taxon>Fungi incertae sedis</taxon>
        <taxon>Chytridiomycota</taxon>
        <taxon>Chytridiomycota incertae sedis</taxon>
        <taxon>Chytridiomycetes</taxon>
        <taxon>Spizellomycetales</taxon>
        <taxon>Powellomycetaceae</taxon>
        <taxon>Powellomyces</taxon>
    </lineage>
</organism>
<dbReference type="PANTHER" id="PTHR10705">
    <property type="entry name" value="DOLICHYL-DIPHOSPHOOLIGOSACCHARIDE--PROTEIN GLYCOSYLTRANSFERASE SUBUNIT DAD1"/>
    <property type="match status" value="1"/>
</dbReference>
<comment type="caution">
    <text evidence="9">The sequence shown here is derived from an EMBL/GenBank/DDBJ whole genome shotgun (WGS) entry which is preliminary data.</text>
</comment>
<evidence type="ECO:0000256" key="5">
    <source>
        <dbReference type="ARBA" id="ARBA00022824"/>
    </source>
</evidence>
<dbReference type="GO" id="GO:0016740">
    <property type="term" value="F:transferase activity"/>
    <property type="evidence" value="ECO:0007669"/>
    <property type="project" value="UniProtKB-KW"/>
</dbReference>
<evidence type="ECO:0000313" key="10">
    <source>
        <dbReference type="Proteomes" id="UP000318582"/>
    </source>
</evidence>
<evidence type="ECO:0000256" key="7">
    <source>
        <dbReference type="ARBA" id="ARBA00023136"/>
    </source>
</evidence>
<dbReference type="OrthoDB" id="445566at2759"/>
<dbReference type="STRING" id="109895.A0A507EBZ0"/>
<feature type="transmembrane region" description="Helical" evidence="8">
    <location>
        <begin position="55"/>
        <end position="73"/>
    </location>
</feature>
<dbReference type="AlphaFoldDB" id="A0A507EBZ0"/>
<evidence type="ECO:0000256" key="4">
    <source>
        <dbReference type="ARBA" id="ARBA00022692"/>
    </source>
</evidence>
<accession>A0A507EBZ0</accession>
<keyword evidence="5 8" id="KW-0256">Endoplasmic reticulum</keyword>
<evidence type="ECO:0000256" key="1">
    <source>
        <dbReference type="ARBA" id="ARBA00004477"/>
    </source>
</evidence>
<evidence type="ECO:0000256" key="6">
    <source>
        <dbReference type="ARBA" id="ARBA00022989"/>
    </source>
</evidence>
<sequence>MAKTQASSPAAPASTSAHAVAASATNAAAQQAFLVKRLLSSYNTNTSQSLKLIDAYLLFVMLTGIIQFVYVILAGTFPYNSFLAGFGASVGSFVLAANLRMQINPQNKDILNISPERAFADFAFASIILFGFVVNFLG</sequence>
<comment type="pathway">
    <text evidence="2 8">Protein modification; protein glycosylation.</text>
</comment>
<keyword evidence="6 8" id="KW-1133">Transmembrane helix</keyword>
<feature type="transmembrane region" description="Helical" evidence="8">
    <location>
        <begin position="79"/>
        <end position="97"/>
    </location>
</feature>
<dbReference type="UniPathway" id="UPA00378"/>
<comment type="similarity">
    <text evidence="3 8">Belongs to the DAD/OST2 family.</text>
</comment>
<comment type="function">
    <text evidence="8">Subunit of the oligosaccharyl transferase (OST) complex that catalyzes the initial transfer of a defined glycan (Glc(3)Man(9)GlcNAc(2) in eukaryotes) from the lipid carrier dolichol-pyrophosphate to an asparagine residue within an Asn-X-Ser/Thr consensus motif in nascent polypeptide chains, the first step in protein N-glycosylation. N-glycosylation occurs cotranslationally and the complex associates with the Sec61 complex at the channel-forming translocon complex that mediates protein translocation across the endoplasmic reticulum (ER). All subunits are required for a maximal enzyme activity.</text>
</comment>